<sequence>MLTKKCVCGNNAKLNYRNKYGRVKDKLILVEKVPVYSCGECNDQFMSGSDSSLFAKKLKEAYKEQEEE</sequence>
<keyword evidence="2" id="KW-1185">Reference proteome</keyword>
<reference evidence="1" key="1">
    <citation type="submission" date="2013-11" db="EMBL/GenBank/DDBJ databases">
        <title>Discovery of phiAGATE novel phage infecting Bacillus pumilus leads to new insights in phylogeny of subfamily Spounavirinae.</title>
        <authorList>
            <person name="Barylski J."/>
            <person name="Nowicki G."/>
            <person name="Gozdzicka-Jozefiak A."/>
        </authorList>
    </citation>
    <scope>NUCLEOTIDE SEQUENCE [LARGE SCALE GENOMIC DNA]</scope>
</reference>
<dbReference type="EMBL" id="JX238501">
    <property type="protein sequence ID" value="AGB62643.1"/>
    <property type="molecule type" value="Genomic_DNA"/>
</dbReference>
<organism evidence="1 2">
    <name type="scientific">Bacillus phage phiAGATE</name>
    <dbReference type="NCBI Taxonomy" id="1204533"/>
    <lineage>
        <taxon>Viruses</taxon>
        <taxon>Duplodnaviria</taxon>
        <taxon>Heunggongvirae</taxon>
        <taxon>Uroviricota</taxon>
        <taxon>Caudoviricetes</taxon>
        <taxon>Herelleviridae</taxon>
        <taxon>Bastillevirinae</taxon>
        <taxon>Agatevirus</taxon>
        <taxon>Agatevirus agate</taxon>
    </lineage>
</organism>
<protein>
    <recommendedName>
        <fullName evidence="3">YgiT-type zinc finger domain-containing protein</fullName>
    </recommendedName>
</protein>
<dbReference type="KEGG" id="vg:14516027"/>
<evidence type="ECO:0008006" key="3">
    <source>
        <dbReference type="Google" id="ProtNLM"/>
    </source>
</evidence>
<dbReference type="RefSeq" id="YP_007349236.1">
    <property type="nucleotide sequence ID" value="NC_020081.2"/>
</dbReference>
<evidence type="ECO:0000313" key="1">
    <source>
        <dbReference type="EMBL" id="AGB62643.1"/>
    </source>
</evidence>
<dbReference type="Proteomes" id="UP000010364">
    <property type="component" value="Segment"/>
</dbReference>
<evidence type="ECO:0000313" key="2">
    <source>
        <dbReference type="Proteomes" id="UP000010364"/>
    </source>
</evidence>
<dbReference type="NCBIfam" id="TIGR03831">
    <property type="entry name" value="YgiT_finger"/>
    <property type="match status" value="1"/>
</dbReference>
<dbReference type="GeneID" id="14516027"/>
<accession>L0L941</accession>
<name>L0L941_9CAUD</name>
<dbReference type="Gene3D" id="3.10.20.860">
    <property type="match status" value="1"/>
</dbReference>
<dbReference type="InterPro" id="IPR022453">
    <property type="entry name" value="Znf_MqsA-type"/>
</dbReference>
<proteinExistence type="predicted"/>